<dbReference type="Proteomes" id="UP000318288">
    <property type="component" value="Unassembled WGS sequence"/>
</dbReference>
<dbReference type="OrthoDB" id="262632at2"/>
<protein>
    <submittedName>
        <fullName evidence="1">HEAT repeat protein</fullName>
    </submittedName>
</protein>
<dbReference type="EMBL" id="SJPW01000003">
    <property type="protein sequence ID" value="TWU56405.1"/>
    <property type="molecule type" value="Genomic_DNA"/>
</dbReference>
<evidence type="ECO:0000313" key="1">
    <source>
        <dbReference type="EMBL" id="TWU56405.1"/>
    </source>
</evidence>
<dbReference type="InterPro" id="IPR011989">
    <property type="entry name" value="ARM-like"/>
</dbReference>
<dbReference type="Gene3D" id="1.25.10.10">
    <property type="entry name" value="Leucine-rich Repeat Variant"/>
    <property type="match status" value="1"/>
</dbReference>
<comment type="caution">
    <text evidence="1">The sequence shown here is derived from an EMBL/GenBank/DDBJ whole genome shotgun (WGS) entry which is preliminary data.</text>
</comment>
<dbReference type="GO" id="GO:0016491">
    <property type="term" value="F:oxidoreductase activity"/>
    <property type="evidence" value="ECO:0007669"/>
    <property type="project" value="TreeGrafter"/>
</dbReference>
<dbReference type="RefSeq" id="WP_146457445.1">
    <property type="nucleotide sequence ID" value="NZ_SJPW01000003.1"/>
</dbReference>
<dbReference type="SMART" id="SM00567">
    <property type="entry name" value="EZ_HEAT"/>
    <property type="match status" value="3"/>
</dbReference>
<dbReference type="InterPro" id="IPR016024">
    <property type="entry name" value="ARM-type_fold"/>
</dbReference>
<dbReference type="AlphaFoldDB" id="A0A5C6F5A8"/>
<accession>A0A5C6F5A8</accession>
<keyword evidence="2" id="KW-1185">Reference proteome</keyword>
<proteinExistence type="predicted"/>
<gene>
    <name evidence="1" type="ORF">Poly51_23150</name>
</gene>
<dbReference type="PANTHER" id="PTHR12697">
    <property type="entry name" value="PBS LYASE HEAT-LIKE PROTEIN"/>
    <property type="match status" value="1"/>
</dbReference>
<organism evidence="1 2">
    <name type="scientific">Rubripirellula tenax</name>
    <dbReference type="NCBI Taxonomy" id="2528015"/>
    <lineage>
        <taxon>Bacteria</taxon>
        <taxon>Pseudomonadati</taxon>
        <taxon>Planctomycetota</taxon>
        <taxon>Planctomycetia</taxon>
        <taxon>Pirellulales</taxon>
        <taxon>Pirellulaceae</taxon>
        <taxon>Rubripirellula</taxon>
    </lineage>
</organism>
<name>A0A5C6F5A8_9BACT</name>
<dbReference type="PANTHER" id="PTHR12697:SF5">
    <property type="entry name" value="DEOXYHYPUSINE HYDROXYLASE"/>
    <property type="match status" value="1"/>
</dbReference>
<dbReference type="SUPFAM" id="SSF48371">
    <property type="entry name" value="ARM repeat"/>
    <property type="match status" value="1"/>
</dbReference>
<dbReference type="Pfam" id="PF13646">
    <property type="entry name" value="HEAT_2"/>
    <property type="match status" value="1"/>
</dbReference>
<dbReference type="InterPro" id="IPR004155">
    <property type="entry name" value="PBS_lyase_HEAT"/>
</dbReference>
<evidence type="ECO:0000313" key="2">
    <source>
        <dbReference type="Proteomes" id="UP000318288"/>
    </source>
</evidence>
<sequence length="251" mass="27497">MSKVVMPRPIYNRTKTDSLTRRFTLGALVMSTFAAVAGCQDGPLYALKVANPYYSMKEWKKDEAIGVTDHERRKVLTQLADTIATMPANRQQYWSGHLKQLIENEQSPEMRRLAVRAAGAIQDPSALAMVEKGLDDESVKVRMEACEALGRRKGDDAARMLAATIGTETNQDVRHTAMTALAGHKSPIAVDSLRTALSDRNPATRSLAIASLRGATGKNYGSDPEVWIAALDGKPAAQVETRIADRVRDLF</sequence>
<reference evidence="1 2" key="1">
    <citation type="submission" date="2019-02" db="EMBL/GenBank/DDBJ databases">
        <title>Deep-cultivation of Planctomycetes and their phenomic and genomic characterization uncovers novel biology.</title>
        <authorList>
            <person name="Wiegand S."/>
            <person name="Jogler M."/>
            <person name="Boedeker C."/>
            <person name="Pinto D."/>
            <person name="Vollmers J."/>
            <person name="Rivas-Marin E."/>
            <person name="Kohn T."/>
            <person name="Peeters S.H."/>
            <person name="Heuer A."/>
            <person name="Rast P."/>
            <person name="Oberbeckmann S."/>
            <person name="Bunk B."/>
            <person name="Jeske O."/>
            <person name="Meyerdierks A."/>
            <person name="Storesund J.E."/>
            <person name="Kallscheuer N."/>
            <person name="Luecker S."/>
            <person name="Lage O.M."/>
            <person name="Pohl T."/>
            <person name="Merkel B.J."/>
            <person name="Hornburger P."/>
            <person name="Mueller R.-W."/>
            <person name="Bruemmer F."/>
            <person name="Labrenz M."/>
            <person name="Spormann A.M."/>
            <person name="Op Den Camp H."/>
            <person name="Overmann J."/>
            <person name="Amann R."/>
            <person name="Jetten M.S.M."/>
            <person name="Mascher T."/>
            <person name="Medema M.H."/>
            <person name="Devos D.P."/>
            <person name="Kaster A.-K."/>
            <person name="Ovreas L."/>
            <person name="Rohde M."/>
            <person name="Galperin M.Y."/>
            <person name="Jogler C."/>
        </authorList>
    </citation>
    <scope>NUCLEOTIDE SEQUENCE [LARGE SCALE GENOMIC DNA]</scope>
    <source>
        <strain evidence="1 2">Poly51</strain>
    </source>
</reference>